<feature type="transmembrane region" description="Helical" evidence="2">
    <location>
        <begin position="288"/>
        <end position="308"/>
    </location>
</feature>
<dbReference type="PANTHER" id="PTHR13325">
    <property type="entry name" value="PROTEASE M50 MEMBRANE-BOUND TRANSCRIPTION FACTOR SITE 2 PROTEASE"/>
    <property type="match status" value="1"/>
</dbReference>
<dbReference type="EMBL" id="WJBU01000001">
    <property type="protein sequence ID" value="MRD45846.1"/>
    <property type="molecule type" value="Genomic_DNA"/>
</dbReference>
<dbReference type="OrthoDB" id="9759690at2"/>
<dbReference type="GO" id="GO:0031293">
    <property type="term" value="P:membrane protein intracellular domain proteolysis"/>
    <property type="evidence" value="ECO:0007669"/>
    <property type="project" value="TreeGrafter"/>
</dbReference>
<feature type="transmembrane region" description="Helical" evidence="2">
    <location>
        <begin position="191"/>
        <end position="209"/>
    </location>
</feature>
<feature type="transmembrane region" description="Helical" evidence="2">
    <location>
        <begin position="160"/>
        <end position="179"/>
    </location>
</feature>
<dbReference type="GO" id="GO:0004222">
    <property type="term" value="F:metalloendopeptidase activity"/>
    <property type="evidence" value="ECO:0007669"/>
    <property type="project" value="InterPro"/>
</dbReference>
<dbReference type="RefSeq" id="WP_153583191.1">
    <property type="nucleotide sequence ID" value="NZ_WJBU01000001.1"/>
</dbReference>
<feature type="transmembrane region" description="Helical" evidence="2">
    <location>
        <begin position="360"/>
        <end position="382"/>
    </location>
</feature>
<reference evidence="3 4" key="1">
    <citation type="submission" date="2019-11" db="EMBL/GenBank/DDBJ databases">
        <title>Caenimonas koreensis gen. nov., sp. nov., isolated from activated sludge.</title>
        <authorList>
            <person name="Seung H.R."/>
        </authorList>
    </citation>
    <scope>NUCLEOTIDE SEQUENCE [LARGE SCALE GENOMIC DNA]</scope>
    <source>
        <strain evidence="3 4">EMB320</strain>
    </source>
</reference>
<evidence type="ECO:0000256" key="1">
    <source>
        <dbReference type="SAM" id="Coils"/>
    </source>
</evidence>
<gene>
    <name evidence="3" type="ORF">GHT07_01035</name>
</gene>
<feature type="coiled-coil region" evidence="1">
    <location>
        <begin position="516"/>
        <end position="543"/>
    </location>
</feature>
<dbReference type="GO" id="GO:0005737">
    <property type="term" value="C:cytoplasm"/>
    <property type="evidence" value="ECO:0007669"/>
    <property type="project" value="TreeGrafter"/>
</dbReference>
<dbReference type="Proteomes" id="UP000487350">
    <property type="component" value="Unassembled WGS sequence"/>
</dbReference>
<keyword evidence="1" id="KW-0175">Coiled coil</keyword>
<keyword evidence="2" id="KW-0472">Membrane</keyword>
<evidence type="ECO:0000256" key="2">
    <source>
        <dbReference type="SAM" id="Phobius"/>
    </source>
</evidence>
<keyword evidence="4" id="KW-1185">Reference proteome</keyword>
<dbReference type="GO" id="GO:0016020">
    <property type="term" value="C:membrane"/>
    <property type="evidence" value="ECO:0007669"/>
    <property type="project" value="InterPro"/>
</dbReference>
<dbReference type="PANTHER" id="PTHR13325:SF3">
    <property type="entry name" value="MEMBRANE-BOUND TRANSCRIPTION FACTOR SITE-2 PROTEASE"/>
    <property type="match status" value="1"/>
</dbReference>
<feature type="transmembrane region" description="Helical" evidence="2">
    <location>
        <begin position="388"/>
        <end position="407"/>
    </location>
</feature>
<evidence type="ECO:0000313" key="4">
    <source>
        <dbReference type="Proteomes" id="UP000487350"/>
    </source>
</evidence>
<proteinExistence type="predicted"/>
<comment type="caution">
    <text evidence="3">The sequence shown here is derived from an EMBL/GenBank/DDBJ whole genome shotgun (WGS) entry which is preliminary data.</text>
</comment>
<protein>
    <recommendedName>
        <fullName evidence="5">Peptide zinc metalloprotease protein</fullName>
    </recommendedName>
</protein>
<name>A0A844B3N3_9BURK</name>
<evidence type="ECO:0000313" key="3">
    <source>
        <dbReference type="EMBL" id="MRD45846.1"/>
    </source>
</evidence>
<evidence type="ECO:0008006" key="5">
    <source>
        <dbReference type="Google" id="ProtNLM"/>
    </source>
</evidence>
<dbReference type="CDD" id="cd05709">
    <property type="entry name" value="S2P-M50"/>
    <property type="match status" value="1"/>
</dbReference>
<keyword evidence="2" id="KW-1133">Transmembrane helix</keyword>
<dbReference type="AlphaFoldDB" id="A0A844B3N3"/>
<feature type="transmembrane region" description="Helical" evidence="2">
    <location>
        <begin position="256"/>
        <end position="276"/>
    </location>
</feature>
<feature type="transmembrane region" description="Helical" evidence="2">
    <location>
        <begin position="419"/>
        <end position="436"/>
    </location>
</feature>
<sequence length="715" mass="78223">MSEQLVSASWHRVAGLKPSLVSGLRIVRQQVRDQVWQQLVEPVAGKQMRLNPAAYDLVGRFDGRATVSQLWSRLLELRRDEAPTQDEVVQLLAQLFRAGMVQFDAAPHLSMIFAQRGQEARQQRGAFVNPLFIRTKLADPGPLLTRLAPLAQVLFSRTAFVLWVVAMLWALLAAGSNLGEIKAHALHLLDAPRGFIVAWVCYPLIKLLHEMGHGLAVRRFGGEVREVGLSLMFLVPAPYVDASAANTLASSRQRMIVSAAGILVETSLAAFALAVWMLVSPGPVRDAAMVVMLIGLISTIVFNANPLLRLDGYHILTDALQLPNLASRSQAWWLRKWLEWVRREEPVGETALSAGERKWLVAYAPLSWAYRIALLLTLITWVGSHSWLLGWAAAIFALVWVGRRAWLWLAAAGPKAQRVGLAAAAAVVVLLVAVPAPQSVVTRGVVWPPPSGQLRAQTAGFVEQVIATDGAPVQAGDAVLNLRDPVLLAQRERIAAEQIGLRTQQYSSMLSDPAAFQRLEADVRRAEAELARADEQISQLQVRSGVAGQVSWARPQDLPGSYAKRGTLLGHVVVPGTAYVRLALPEDEFLRVRGRVRDVQVVLAEAPFTVRDATLLPQLPGATQELPSPALGDRFGGPIPVESNDKEGVRARVPVFVLDVAVQDAGQGRESGLDTGRIGGRAWVKLDLPAEPVGWQVWHRLRQLFVRQFSPSGQL</sequence>
<organism evidence="3 4">
    <name type="scientific">Caenimonas koreensis DSM 17982</name>
    <dbReference type="NCBI Taxonomy" id="1121255"/>
    <lineage>
        <taxon>Bacteria</taxon>
        <taxon>Pseudomonadati</taxon>
        <taxon>Pseudomonadota</taxon>
        <taxon>Betaproteobacteria</taxon>
        <taxon>Burkholderiales</taxon>
        <taxon>Comamonadaceae</taxon>
        <taxon>Caenimonas</taxon>
    </lineage>
</organism>
<accession>A0A844B3N3</accession>
<keyword evidence="2" id="KW-0812">Transmembrane</keyword>
<dbReference type="SUPFAM" id="SSF111369">
    <property type="entry name" value="HlyD-like secretion proteins"/>
    <property type="match status" value="1"/>
</dbReference>
<dbReference type="InterPro" id="IPR001193">
    <property type="entry name" value="MBTPS2"/>
</dbReference>
<dbReference type="Gene3D" id="1.10.10.1150">
    <property type="entry name" value="Coenzyme PQQ synthesis protein D (PqqD)"/>
    <property type="match status" value="1"/>
</dbReference>
<dbReference type="InterPro" id="IPR041881">
    <property type="entry name" value="PqqD_sf"/>
</dbReference>